<dbReference type="GO" id="GO:0005783">
    <property type="term" value="C:endoplasmic reticulum"/>
    <property type="evidence" value="ECO:0007669"/>
    <property type="project" value="TreeGrafter"/>
</dbReference>
<name>A0AAD9NHM7_RIDPI</name>
<organism evidence="2 3">
    <name type="scientific">Ridgeia piscesae</name>
    <name type="common">Tubeworm</name>
    <dbReference type="NCBI Taxonomy" id="27915"/>
    <lineage>
        <taxon>Eukaryota</taxon>
        <taxon>Metazoa</taxon>
        <taxon>Spiralia</taxon>
        <taxon>Lophotrochozoa</taxon>
        <taxon>Annelida</taxon>
        <taxon>Polychaeta</taxon>
        <taxon>Sedentaria</taxon>
        <taxon>Canalipalpata</taxon>
        <taxon>Sabellida</taxon>
        <taxon>Siboglinidae</taxon>
        <taxon>Ridgeia</taxon>
    </lineage>
</organism>
<dbReference type="GO" id="GO:0051082">
    <property type="term" value="F:unfolded protein binding"/>
    <property type="evidence" value="ECO:0007669"/>
    <property type="project" value="TreeGrafter"/>
</dbReference>
<sequence length="272" mass="30387">MMLTVFVRQAQPKSKSVSVSLETKWASTPLLLETSEFLASESNSLFWRFVDSVAAEDPASLLGASDEDLYRLSLRHAKPLLSPIHMKLLKFALSLRYYSPAIAMYAQAAAEKKTSCEAFVEVNNMITCELDATTAFIKVAAGQPKPSVIGLDHHYPGGKDSAVVVILYAEVGSAAFTQWHAVLREKAQDGHIDYIPTTLRAENKNKEGDLKNDDDEEEIEGFIFSTLKKQHPELSKNLTEFQQHLKNSLEELAPLKVWQLQGFCTSQRPFHT</sequence>
<reference evidence="2" key="1">
    <citation type="journal article" date="2023" name="Mol. Biol. Evol.">
        <title>Third-Generation Sequencing Reveals the Adaptive Role of the Epigenome in Three Deep-Sea Polychaetes.</title>
        <authorList>
            <person name="Perez M."/>
            <person name="Aroh O."/>
            <person name="Sun Y."/>
            <person name="Lan Y."/>
            <person name="Juniper S.K."/>
            <person name="Young C.R."/>
            <person name="Angers B."/>
            <person name="Qian P.Y."/>
        </authorList>
    </citation>
    <scope>NUCLEOTIDE SEQUENCE</scope>
    <source>
        <strain evidence="2">R07B-5</strain>
    </source>
</reference>
<dbReference type="GO" id="GO:0018279">
    <property type="term" value="P:protein N-linked glycosylation via asparagine"/>
    <property type="evidence" value="ECO:0007669"/>
    <property type="project" value="TreeGrafter"/>
</dbReference>
<dbReference type="Proteomes" id="UP001209878">
    <property type="component" value="Unassembled WGS sequence"/>
</dbReference>
<dbReference type="PANTHER" id="PTHR11226">
    <property type="entry name" value="UDP-GLUCOSE GLYCOPROTEIN:GLUCOSYLTRANSFERASE"/>
    <property type="match status" value="1"/>
</dbReference>
<dbReference type="GO" id="GO:0036503">
    <property type="term" value="P:ERAD pathway"/>
    <property type="evidence" value="ECO:0007669"/>
    <property type="project" value="TreeGrafter"/>
</dbReference>
<accession>A0AAD9NHM7</accession>
<proteinExistence type="predicted"/>
<evidence type="ECO:0000313" key="2">
    <source>
        <dbReference type="EMBL" id="KAK2167514.1"/>
    </source>
</evidence>
<dbReference type="PANTHER" id="PTHR11226:SF0">
    <property type="entry name" value="UDP-GLUCOSE:GLYCOPROTEIN GLUCOSYLTRANSFERASE"/>
    <property type="match status" value="1"/>
</dbReference>
<evidence type="ECO:0000313" key="3">
    <source>
        <dbReference type="Proteomes" id="UP001209878"/>
    </source>
</evidence>
<gene>
    <name evidence="2" type="ORF">NP493_1257g00005</name>
</gene>
<evidence type="ECO:0000259" key="1">
    <source>
        <dbReference type="Pfam" id="PF18400"/>
    </source>
</evidence>
<dbReference type="GO" id="GO:0003980">
    <property type="term" value="F:UDP-glucose:glycoprotein glucosyltransferase activity"/>
    <property type="evidence" value="ECO:0007669"/>
    <property type="project" value="InterPro"/>
</dbReference>
<dbReference type="AlphaFoldDB" id="A0AAD9NHM7"/>
<dbReference type="EMBL" id="JAODUO010001271">
    <property type="protein sequence ID" value="KAK2167514.1"/>
    <property type="molecule type" value="Genomic_DNA"/>
</dbReference>
<protein>
    <recommendedName>
        <fullName evidence="1">UGGT thioredoxin-like domain-containing protein</fullName>
    </recommendedName>
</protein>
<dbReference type="InterPro" id="IPR009448">
    <property type="entry name" value="UDP-g_GGtrans"/>
</dbReference>
<dbReference type="Pfam" id="PF18400">
    <property type="entry name" value="Thioredoxin_12"/>
    <property type="match status" value="1"/>
</dbReference>
<feature type="domain" description="UGGT thioredoxin-like" evidence="1">
    <location>
        <begin position="27"/>
        <end position="195"/>
    </location>
</feature>
<comment type="caution">
    <text evidence="2">The sequence shown here is derived from an EMBL/GenBank/DDBJ whole genome shotgun (WGS) entry which is preliminary data.</text>
</comment>
<dbReference type="InterPro" id="IPR040693">
    <property type="entry name" value="UGGT_TRXL_1"/>
</dbReference>
<keyword evidence="3" id="KW-1185">Reference proteome</keyword>